<evidence type="ECO:0000313" key="2">
    <source>
        <dbReference type="EMBL" id="TYT29282.1"/>
    </source>
</evidence>
<sequence length="198" mass="22574">MAVFVVLSVVVFGLEIAIVRLVRAVKGRGHPVLAALRLNGIKPGPAEYLLCKRQVWESAETLMTAREQHFLRRLSQQVDERRWRLCPQVRVADIARITPDIPERSATWWQLFRMASQWHCDVVIVDRESFRIVAAVELDDASHLKQRRVRRDILLEEVLRQAGIPLISDRNLTQLIRQVSGHLAAKAAKNESASMGKC</sequence>
<comment type="caution">
    <text evidence="2">The sequence shown here is derived from an EMBL/GenBank/DDBJ whole genome shotgun (WGS) entry which is preliminary data.</text>
</comment>
<name>A0ABY3NXM9_9ENTR</name>
<dbReference type="InterPro" id="IPR024402">
    <property type="entry name" value="DUF2726"/>
</dbReference>
<evidence type="ECO:0000259" key="1">
    <source>
        <dbReference type="Pfam" id="PF10881"/>
    </source>
</evidence>
<feature type="domain" description="DUF2726" evidence="1">
    <location>
        <begin position="60"/>
        <end position="168"/>
    </location>
</feature>
<dbReference type="Pfam" id="PF10881">
    <property type="entry name" value="DUF2726"/>
    <property type="match status" value="1"/>
</dbReference>
<proteinExistence type="predicted"/>
<reference evidence="2 3" key="1">
    <citation type="submission" date="2019-08" db="EMBL/GenBank/DDBJ databases">
        <title>The draft genome of Lelliottia nimipressuralis strain CICC 24156.</title>
        <authorList>
            <person name="Wu W."/>
            <person name="Feng Y."/>
            <person name="Zong Z."/>
        </authorList>
    </citation>
    <scope>NUCLEOTIDE SEQUENCE [LARGE SCALE GENOMIC DNA]</scope>
    <source>
        <strain evidence="2 3">CICC 24156</strain>
    </source>
</reference>
<dbReference type="Proteomes" id="UP000323910">
    <property type="component" value="Unassembled WGS sequence"/>
</dbReference>
<accession>A0ABY3NXM9</accession>
<dbReference type="EMBL" id="VTFR01000014">
    <property type="protein sequence ID" value="TYT29282.1"/>
    <property type="molecule type" value="Genomic_DNA"/>
</dbReference>
<keyword evidence="3" id="KW-1185">Reference proteome</keyword>
<organism evidence="2 3">
    <name type="scientific">Lelliottia nimipressuralis</name>
    <dbReference type="NCBI Taxonomy" id="69220"/>
    <lineage>
        <taxon>Bacteria</taxon>
        <taxon>Pseudomonadati</taxon>
        <taxon>Pseudomonadota</taxon>
        <taxon>Gammaproteobacteria</taxon>
        <taxon>Enterobacterales</taxon>
        <taxon>Enterobacteriaceae</taxon>
        <taxon>Lelliottia</taxon>
    </lineage>
</organism>
<gene>
    <name evidence="2" type="ORF">FZO59_20900</name>
</gene>
<protein>
    <submittedName>
        <fullName evidence="2">DUF2726 domain-containing protein</fullName>
    </submittedName>
</protein>
<evidence type="ECO:0000313" key="3">
    <source>
        <dbReference type="Proteomes" id="UP000323910"/>
    </source>
</evidence>